<dbReference type="EMBL" id="FNWQ01000002">
    <property type="protein sequence ID" value="SEH33053.1"/>
    <property type="molecule type" value="Genomic_DNA"/>
</dbReference>
<sequence length="115" mass="12922">MLCIAQKLRRLEKRFKTFQNRDYEKAVILYLAIQSFSAVRCVIDLIENGKDGYTATIVDSNGKKYVTAVSINNLGNSGKNYKQYKIGDTISVTGVSWTDHEGNTDLPAEKITLIQ</sequence>
<dbReference type="OrthoDB" id="1260929at2"/>
<proteinExistence type="predicted"/>
<evidence type="ECO:0000313" key="2">
    <source>
        <dbReference type="Proteomes" id="UP000198561"/>
    </source>
</evidence>
<evidence type="ECO:0000313" key="1">
    <source>
        <dbReference type="EMBL" id="SEH33053.1"/>
    </source>
</evidence>
<evidence type="ECO:0008006" key="3">
    <source>
        <dbReference type="Google" id="ProtNLM"/>
    </source>
</evidence>
<dbReference type="Proteomes" id="UP000198561">
    <property type="component" value="Unassembled WGS sequence"/>
</dbReference>
<dbReference type="RefSeq" id="WP_089692199.1">
    <property type="nucleotide sequence ID" value="NZ_FNWQ01000002.1"/>
</dbReference>
<accession>A0A1H6HGJ9</accession>
<name>A0A1H6HGJ9_CHRCI</name>
<gene>
    <name evidence="1" type="ORF">SAMN05421593_2102</name>
</gene>
<reference evidence="1 2" key="1">
    <citation type="submission" date="2016-10" db="EMBL/GenBank/DDBJ databases">
        <authorList>
            <person name="de Groot N.N."/>
        </authorList>
    </citation>
    <scope>NUCLEOTIDE SEQUENCE [LARGE SCALE GENOMIC DNA]</scope>
    <source>
        <strain evidence="1 2">DSM 23031</strain>
    </source>
</reference>
<protein>
    <recommendedName>
        <fullName evidence="3">DUF3127 domain-containing protein</fullName>
    </recommendedName>
</protein>
<dbReference type="AlphaFoldDB" id="A0A1H6HGJ9"/>
<organism evidence="1 2">
    <name type="scientific">Chryseobacterium culicis</name>
    <dbReference type="NCBI Taxonomy" id="680127"/>
    <lineage>
        <taxon>Bacteria</taxon>
        <taxon>Pseudomonadati</taxon>
        <taxon>Bacteroidota</taxon>
        <taxon>Flavobacteriia</taxon>
        <taxon>Flavobacteriales</taxon>
        <taxon>Weeksellaceae</taxon>
        <taxon>Chryseobacterium group</taxon>
        <taxon>Chryseobacterium</taxon>
    </lineage>
</organism>